<dbReference type="InterPro" id="IPR054179">
    <property type="entry name" value="PSD13_N"/>
</dbReference>
<dbReference type="GO" id="GO:0005829">
    <property type="term" value="C:cytosol"/>
    <property type="evidence" value="ECO:0007669"/>
    <property type="project" value="TreeGrafter"/>
</dbReference>
<dbReference type="InterPro" id="IPR036390">
    <property type="entry name" value="WH_DNA-bd_sf"/>
</dbReference>
<dbReference type="Pfam" id="PF22037">
    <property type="entry name" value="PSD13_N"/>
    <property type="match status" value="1"/>
</dbReference>
<evidence type="ECO:0000313" key="5">
    <source>
        <dbReference type="Proteomes" id="UP001338582"/>
    </source>
</evidence>
<gene>
    <name evidence="4" type="ORF">PUMCH_003938</name>
</gene>
<sequence length="408" mass="46914">MSAMDLDTDISTVLAAIRQETEAPEILELSYQLEDFYERKLWNQLTLALQQFYETPANQNGPLRAKLFDLFVSKCHNKLNYLRVIDFLLLSFPEPQECLAKLQQLQADIVAELGKRYSLRRLDDPESQINGDEAVVYIRLQIARHALLLGDLSSAELILDSISEKFETTLQNDYTSQINAAFYLTKCQYYKYYENYNLFYTNGLLYLSSVEGAMSDEQRVLFCYDLCIAALLGDKIYNFGELILHDILQSISDLQNAYFWLYNLILNLNCGNLAEFNRWLNQDAQSKSPQVWSHRDFLHQKIVIMALLELILSKLTPDKTLLFQEISSATGISLDDVEFSIIKCFSLGLIKGHINQLQQTLVVTWLQPRVLNLDQVKNLYSRLVDWNSKVDGLSKEVYSSGGNLWAIA</sequence>
<evidence type="ECO:0000256" key="1">
    <source>
        <dbReference type="ARBA" id="ARBA00006207"/>
    </source>
</evidence>
<dbReference type="RefSeq" id="XP_062878961.1">
    <property type="nucleotide sequence ID" value="XM_063022891.1"/>
</dbReference>
<dbReference type="GeneID" id="88175001"/>
<keyword evidence="2" id="KW-0647">Proteasome</keyword>
<dbReference type="InterPro" id="IPR000717">
    <property type="entry name" value="PCI_dom"/>
</dbReference>
<evidence type="ECO:0000256" key="2">
    <source>
        <dbReference type="ARBA" id="ARBA00022942"/>
    </source>
</evidence>
<organism evidence="4 5">
    <name type="scientific">Australozyma saopauloensis</name>
    <dbReference type="NCBI Taxonomy" id="291208"/>
    <lineage>
        <taxon>Eukaryota</taxon>
        <taxon>Fungi</taxon>
        <taxon>Dikarya</taxon>
        <taxon>Ascomycota</taxon>
        <taxon>Saccharomycotina</taxon>
        <taxon>Pichiomycetes</taxon>
        <taxon>Metschnikowiaceae</taxon>
        <taxon>Australozyma</taxon>
    </lineage>
</organism>
<evidence type="ECO:0000313" key="4">
    <source>
        <dbReference type="EMBL" id="WPK26580.1"/>
    </source>
</evidence>
<dbReference type="Proteomes" id="UP001338582">
    <property type="component" value="Chromosome 5"/>
</dbReference>
<dbReference type="PROSITE" id="PS50250">
    <property type="entry name" value="PCI"/>
    <property type="match status" value="1"/>
</dbReference>
<name>A0AAX4HG10_9ASCO</name>
<dbReference type="GO" id="GO:0008541">
    <property type="term" value="C:proteasome regulatory particle, lid subcomplex"/>
    <property type="evidence" value="ECO:0007669"/>
    <property type="project" value="TreeGrafter"/>
</dbReference>
<dbReference type="Pfam" id="PF01399">
    <property type="entry name" value="PCI"/>
    <property type="match status" value="1"/>
</dbReference>
<dbReference type="EMBL" id="CP138898">
    <property type="protein sequence ID" value="WPK26580.1"/>
    <property type="molecule type" value="Genomic_DNA"/>
</dbReference>
<dbReference type="AlphaFoldDB" id="A0AAX4HG10"/>
<dbReference type="SUPFAM" id="SSF46785">
    <property type="entry name" value="Winged helix' DNA-binding domain"/>
    <property type="match status" value="1"/>
</dbReference>
<comment type="similarity">
    <text evidence="1">Belongs to the proteasome subunit S11 family.</text>
</comment>
<evidence type="ECO:0000259" key="3">
    <source>
        <dbReference type="PROSITE" id="PS50250"/>
    </source>
</evidence>
<dbReference type="PANTHER" id="PTHR10539">
    <property type="entry name" value="26S PROTEASOME NON-ATPASE REGULATORY SUBUNIT 13"/>
    <property type="match status" value="1"/>
</dbReference>
<proteinExistence type="inferred from homology"/>
<protein>
    <recommendedName>
        <fullName evidence="3">PCI domain-containing protein</fullName>
    </recommendedName>
</protein>
<dbReference type="SMART" id="SM00088">
    <property type="entry name" value="PINT"/>
    <property type="match status" value="1"/>
</dbReference>
<feature type="domain" description="PCI" evidence="3">
    <location>
        <begin position="196"/>
        <end position="368"/>
    </location>
</feature>
<keyword evidence="5" id="KW-1185">Reference proteome</keyword>
<reference evidence="4 5" key="1">
    <citation type="submission" date="2023-10" db="EMBL/GenBank/DDBJ databases">
        <title>Draft Genome Sequence of Candida saopaulonensis from a very Premature Infant with Sepsis.</title>
        <authorList>
            <person name="Ning Y."/>
            <person name="Dai R."/>
            <person name="Xiao M."/>
            <person name="Xu Y."/>
            <person name="Yan Q."/>
            <person name="Zhang L."/>
        </authorList>
    </citation>
    <scope>NUCLEOTIDE SEQUENCE [LARGE SCALE GENOMIC DNA]</scope>
    <source>
        <strain evidence="4 5">19XY460</strain>
    </source>
</reference>
<dbReference type="PANTHER" id="PTHR10539:SF0">
    <property type="entry name" value="26S PROTEASOME NON-ATPASE REGULATORY SUBUNIT 13"/>
    <property type="match status" value="1"/>
</dbReference>
<dbReference type="KEGG" id="asau:88175001"/>
<accession>A0AAX4HG10</accession>
<dbReference type="GO" id="GO:0005634">
    <property type="term" value="C:nucleus"/>
    <property type="evidence" value="ECO:0007669"/>
    <property type="project" value="TreeGrafter"/>
</dbReference>
<dbReference type="GO" id="GO:0005198">
    <property type="term" value="F:structural molecule activity"/>
    <property type="evidence" value="ECO:0007669"/>
    <property type="project" value="TreeGrafter"/>
</dbReference>
<dbReference type="InterPro" id="IPR035298">
    <property type="entry name" value="PSMD13"/>
</dbReference>
<dbReference type="GO" id="GO:0006511">
    <property type="term" value="P:ubiquitin-dependent protein catabolic process"/>
    <property type="evidence" value="ECO:0007669"/>
    <property type="project" value="TreeGrafter"/>
</dbReference>